<feature type="domain" description="Exonuclease" evidence="1">
    <location>
        <begin position="86"/>
        <end position="248"/>
    </location>
</feature>
<dbReference type="Pfam" id="PF00929">
    <property type="entry name" value="RNase_T"/>
    <property type="match status" value="1"/>
</dbReference>
<evidence type="ECO:0000313" key="2">
    <source>
        <dbReference type="EMBL" id="MBP0616474.1"/>
    </source>
</evidence>
<protein>
    <submittedName>
        <fullName evidence="2">3'-5' exonuclease</fullName>
    </submittedName>
</protein>
<evidence type="ECO:0000313" key="3">
    <source>
        <dbReference type="Proteomes" id="UP000678276"/>
    </source>
</evidence>
<sequence length="335" mass="37687">MKAAHTRQFDLFPAEAVPEKPVRRSGRARLRAVPPAPLQAALPDPETMASHLEATGAYKVLRRLEPRPVLPGWTPAMKRPDESIGVILDTETTGLDHSTDEIIELGMVMFTYDANGIRDVVDVFSQLREPRTPIRAEITRITGITDDMVAGRSIDPAEVAAFVAPADLVIAHNAKFDRPFCERFAAGFAEKDWACSVAEVDWAALGFEGSKLTYLVGQCGLFHNGHRAVDDCHALLEVLAFEREANGNAFSRLVASARRRRCRIFAINSPFDLKDVLKARGYRWNDGNDGRPKSWWIEIDEDDCESEHRFLRDEIYRRDVEPLARWLTAAERYKA</sequence>
<evidence type="ECO:0000259" key="1">
    <source>
        <dbReference type="SMART" id="SM00479"/>
    </source>
</evidence>
<keyword evidence="2" id="KW-0378">Hydrolase</keyword>
<dbReference type="RefSeq" id="WP_209594956.1">
    <property type="nucleotide sequence ID" value="NZ_JAGJCF010000007.1"/>
</dbReference>
<dbReference type="InterPro" id="IPR012337">
    <property type="entry name" value="RNaseH-like_sf"/>
</dbReference>
<comment type="caution">
    <text evidence="2">The sequence shown here is derived from an EMBL/GenBank/DDBJ whole genome shotgun (WGS) entry which is preliminary data.</text>
</comment>
<dbReference type="SUPFAM" id="SSF53098">
    <property type="entry name" value="Ribonuclease H-like"/>
    <property type="match status" value="1"/>
</dbReference>
<dbReference type="GO" id="GO:0004527">
    <property type="term" value="F:exonuclease activity"/>
    <property type="evidence" value="ECO:0007669"/>
    <property type="project" value="UniProtKB-KW"/>
</dbReference>
<keyword evidence="2" id="KW-0540">Nuclease</keyword>
<dbReference type="CDD" id="cd06127">
    <property type="entry name" value="DEDDh"/>
    <property type="match status" value="1"/>
</dbReference>
<dbReference type="SMART" id="SM00479">
    <property type="entry name" value="EXOIII"/>
    <property type="match status" value="1"/>
</dbReference>
<dbReference type="PANTHER" id="PTHR30231:SF37">
    <property type="entry name" value="EXODEOXYRIBONUCLEASE 10"/>
    <property type="match status" value="1"/>
</dbReference>
<accession>A0ABS4BKC9</accession>
<reference evidence="2 3" key="1">
    <citation type="submission" date="2021-04" db="EMBL/GenBank/DDBJ databases">
        <title>Whole genome sequence of Jiella sp. KSK16Y-1.</title>
        <authorList>
            <person name="Tuo L."/>
        </authorList>
    </citation>
    <scope>NUCLEOTIDE SEQUENCE [LARGE SCALE GENOMIC DNA]</scope>
    <source>
        <strain evidence="2 3">KSK16Y-1</strain>
    </source>
</reference>
<keyword evidence="3" id="KW-1185">Reference proteome</keyword>
<dbReference type="Proteomes" id="UP000678276">
    <property type="component" value="Unassembled WGS sequence"/>
</dbReference>
<dbReference type="InterPro" id="IPR013520">
    <property type="entry name" value="Ribonucl_H"/>
</dbReference>
<dbReference type="NCBIfam" id="NF006615">
    <property type="entry name" value="PRK09182.1"/>
    <property type="match status" value="1"/>
</dbReference>
<dbReference type="PANTHER" id="PTHR30231">
    <property type="entry name" value="DNA POLYMERASE III SUBUNIT EPSILON"/>
    <property type="match status" value="1"/>
</dbReference>
<name>A0ABS4BKC9_9HYPH</name>
<dbReference type="InterPro" id="IPR036397">
    <property type="entry name" value="RNaseH_sf"/>
</dbReference>
<dbReference type="EMBL" id="JAGJCF010000007">
    <property type="protein sequence ID" value="MBP0616474.1"/>
    <property type="molecule type" value="Genomic_DNA"/>
</dbReference>
<organism evidence="2 3">
    <name type="scientific">Jiella mangrovi</name>
    <dbReference type="NCBI Taxonomy" id="2821407"/>
    <lineage>
        <taxon>Bacteria</taxon>
        <taxon>Pseudomonadati</taxon>
        <taxon>Pseudomonadota</taxon>
        <taxon>Alphaproteobacteria</taxon>
        <taxon>Hyphomicrobiales</taxon>
        <taxon>Aurantimonadaceae</taxon>
        <taxon>Jiella</taxon>
    </lineage>
</organism>
<gene>
    <name evidence="2" type="ORF">J6595_12865</name>
</gene>
<proteinExistence type="predicted"/>
<dbReference type="Gene3D" id="3.30.420.10">
    <property type="entry name" value="Ribonuclease H-like superfamily/Ribonuclease H"/>
    <property type="match status" value="1"/>
</dbReference>
<keyword evidence="2" id="KW-0269">Exonuclease</keyword>